<evidence type="ECO:0000259" key="10">
    <source>
        <dbReference type="PROSITE" id="PS50156"/>
    </source>
</evidence>
<dbReference type="InterPro" id="IPR051697">
    <property type="entry name" value="Patched_domain-protein"/>
</dbReference>
<accession>A0A915E7N8</accession>
<dbReference type="InterPro" id="IPR003392">
    <property type="entry name" value="PTHD_SSD"/>
</dbReference>
<dbReference type="GO" id="GO:0006897">
    <property type="term" value="P:endocytosis"/>
    <property type="evidence" value="ECO:0007669"/>
    <property type="project" value="TreeGrafter"/>
</dbReference>
<dbReference type="InterPro" id="IPR000731">
    <property type="entry name" value="SSD"/>
</dbReference>
<evidence type="ECO:0000256" key="6">
    <source>
        <dbReference type="ARBA" id="ARBA00023136"/>
    </source>
</evidence>
<evidence type="ECO:0000256" key="4">
    <source>
        <dbReference type="ARBA" id="ARBA00022692"/>
    </source>
</evidence>
<evidence type="ECO:0000256" key="9">
    <source>
        <dbReference type="SAM" id="Phobius"/>
    </source>
</evidence>
<evidence type="ECO:0000313" key="11">
    <source>
        <dbReference type="Proteomes" id="UP000887574"/>
    </source>
</evidence>
<evidence type="ECO:0000313" key="12">
    <source>
        <dbReference type="WBParaSite" id="jg26621"/>
    </source>
</evidence>
<reference evidence="12" key="1">
    <citation type="submission" date="2022-11" db="UniProtKB">
        <authorList>
            <consortium name="WormBaseParasite"/>
        </authorList>
    </citation>
    <scope>IDENTIFICATION</scope>
</reference>
<dbReference type="FunFam" id="1.20.1640.10:FF:000013">
    <property type="entry name" value="PaTched Related family"/>
    <property type="match status" value="1"/>
</dbReference>
<comment type="similarity">
    <text evidence="2">Belongs to the patched family.</text>
</comment>
<dbReference type="Gene3D" id="1.20.1640.10">
    <property type="entry name" value="Multidrug efflux transporter AcrB transmembrane domain"/>
    <property type="match status" value="2"/>
</dbReference>
<protein>
    <submittedName>
        <fullName evidence="12">SSD domain-containing protein</fullName>
    </submittedName>
</protein>
<keyword evidence="6 9" id="KW-0472">Membrane</keyword>
<organism evidence="11 12">
    <name type="scientific">Ditylenchus dipsaci</name>
    <dbReference type="NCBI Taxonomy" id="166011"/>
    <lineage>
        <taxon>Eukaryota</taxon>
        <taxon>Metazoa</taxon>
        <taxon>Ecdysozoa</taxon>
        <taxon>Nematoda</taxon>
        <taxon>Chromadorea</taxon>
        <taxon>Rhabditida</taxon>
        <taxon>Tylenchina</taxon>
        <taxon>Tylenchomorpha</taxon>
        <taxon>Sphaerularioidea</taxon>
        <taxon>Anguinidae</taxon>
        <taxon>Anguininae</taxon>
        <taxon>Ditylenchus</taxon>
    </lineage>
</organism>
<evidence type="ECO:0000256" key="8">
    <source>
        <dbReference type="SAM" id="MobiDB-lite"/>
    </source>
</evidence>
<feature type="transmembrane region" description="Helical" evidence="9">
    <location>
        <begin position="292"/>
        <end position="313"/>
    </location>
</feature>
<feature type="domain" description="SSD" evidence="10">
    <location>
        <begin position="293"/>
        <end position="465"/>
    </location>
</feature>
<evidence type="ECO:0000256" key="3">
    <source>
        <dbReference type="ARBA" id="ARBA00022475"/>
    </source>
</evidence>
<feature type="transmembrane region" description="Helical" evidence="9">
    <location>
        <begin position="831"/>
        <end position="851"/>
    </location>
</feature>
<dbReference type="GO" id="GO:0005886">
    <property type="term" value="C:plasma membrane"/>
    <property type="evidence" value="ECO:0007669"/>
    <property type="project" value="UniProtKB-SubCell"/>
</dbReference>
<dbReference type="WBParaSite" id="jg26621">
    <property type="protein sequence ID" value="jg26621"/>
    <property type="gene ID" value="jg26621"/>
</dbReference>
<dbReference type="PROSITE" id="PS50156">
    <property type="entry name" value="SSD"/>
    <property type="match status" value="1"/>
</dbReference>
<dbReference type="Pfam" id="PF02460">
    <property type="entry name" value="Patched"/>
    <property type="match status" value="1"/>
</dbReference>
<feature type="compositionally biased region" description="Low complexity" evidence="8">
    <location>
        <begin position="548"/>
        <end position="572"/>
    </location>
</feature>
<evidence type="ECO:0000256" key="5">
    <source>
        <dbReference type="ARBA" id="ARBA00022989"/>
    </source>
</evidence>
<keyword evidence="5 9" id="KW-1133">Transmembrane helix</keyword>
<dbReference type="SUPFAM" id="SSF82866">
    <property type="entry name" value="Multidrug efflux transporter AcrB transmembrane domain"/>
    <property type="match status" value="2"/>
</dbReference>
<keyword evidence="7" id="KW-0325">Glycoprotein</keyword>
<feature type="transmembrane region" description="Helical" evidence="9">
    <location>
        <begin position="863"/>
        <end position="882"/>
    </location>
</feature>
<proteinExistence type="inferred from homology"/>
<dbReference type="Proteomes" id="UP000887574">
    <property type="component" value="Unplaced"/>
</dbReference>
<dbReference type="PANTHER" id="PTHR10796:SF91">
    <property type="entry name" value="SSD DOMAIN-CONTAINING PROTEIN"/>
    <property type="match status" value="1"/>
</dbReference>
<feature type="transmembrane region" description="Helical" evidence="9">
    <location>
        <begin position="446"/>
        <end position="465"/>
    </location>
</feature>
<keyword evidence="3" id="KW-1003">Cell membrane</keyword>
<feature type="transmembrane region" description="Helical" evidence="9">
    <location>
        <begin position="413"/>
        <end position="434"/>
    </location>
</feature>
<keyword evidence="4 9" id="KW-0812">Transmembrane</keyword>
<dbReference type="PANTHER" id="PTHR10796">
    <property type="entry name" value="PATCHED-RELATED"/>
    <property type="match status" value="1"/>
</dbReference>
<sequence length="1080" mass="123218">MRCHLIPTLDKPLRKLFVWYTRDFLVDYYYVFIVLPILLTGFLSLGMLWIEELTILDAKKLYTPASAPSWTEERILSELWPIRPNEFLPERTFEWNRFVYLVVHGRELAGPGTHTYPNILLGNYLDEIQQLEASLPQNVAVPMRRTWRERMLAQKNAVGKNASSFGELIQFQDICLNWNGECYRQTGIINLLKRRSEFESRGIAVTYPRANTKGGVETFQNDSIRVVKGMRLWYFLRFDTPVLNEMAIEWENEAVRYISKQWGNNPLLEVHVKHSRSYDVGLTNNANRLKPYFAVTVIVLITFTTLYALKWTFQSDYTFCPVSVDWLRSKPLLALGGVASTTMAIISGIGLLLWSGAFFAELTLVAPFLVLSIGVDDMFIAVAAWHNTELKFPGKNKETLKLRMVEAMSESSVAIFITSITDVFSFAIGCWTDILAVRGFCMMTSACMLFTFIYQITFFAALMVVSAETQMKNRNACLPCLPAADFYADNVSDSNKAVLKNRTSVKNNYSKLRREEILERSPSYKPKISQSVTVVPPPKDVYSAMQVGSPKSSSDGSSSPSTSTSNSSSEYNLASKSRGVMGQFFRDYYVDFILDWRVKVCVLLIFLTYIGLSIWGIATMKQGLDYEKLLLKTDPLVRTLAVEIDLFHGGDQIEVALVNAPNMMLPENRAQIERIVQEFEAIEYCIGRKATQIWTREYEKYANQTGSFLKNDHYSWVRGVYDWSHLFAFYKLWAQDFVWANEFASNNMAIANENGQDYEFNTPNDLVRVTKMLRDVAARFPEFNIITYQQSRAIADQLNVLLPNTMQNDALAMLCMITISLLFIPNPVCTFWITLAMLTIDIGVIGFLSLWNVKLDPISMITMILSIGFSIEFSAHVTYGFVSNQNNLSPRQRCIDTMEKLAWPMVHGSMSTVLGVLVLAFINSYMVLVFFKTVFLVLQLNIDITFPKVRLLAVLLNPSMKKFNYNQFISGNQLDKNLTNTWSIARDLERTCFILQTIEWTYNAIALFSCMYFIHRLSKISLVHVNLRIQLCSCALQFSVTCTTRLADYMNVAYEDKPRIVTNVLCVAISIINGLAYSLA</sequence>
<evidence type="ECO:0000256" key="2">
    <source>
        <dbReference type="ARBA" id="ARBA00005585"/>
    </source>
</evidence>
<comment type="subcellular location">
    <subcellularLocation>
        <location evidence="1">Cell membrane</location>
        <topology evidence="1">Multi-pass membrane protein</topology>
    </subcellularLocation>
</comment>
<dbReference type="AlphaFoldDB" id="A0A915E7N8"/>
<keyword evidence="11" id="KW-1185">Reference proteome</keyword>
<evidence type="ECO:0000256" key="7">
    <source>
        <dbReference type="ARBA" id="ARBA00023180"/>
    </source>
</evidence>
<name>A0A915E7N8_9BILA</name>
<dbReference type="GO" id="GO:0018996">
    <property type="term" value="P:molting cycle, collagen and cuticulin-based cuticle"/>
    <property type="evidence" value="ECO:0007669"/>
    <property type="project" value="TreeGrafter"/>
</dbReference>
<feature type="region of interest" description="Disordered" evidence="8">
    <location>
        <begin position="546"/>
        <end position="572"/>
    </location>
</feature>
<feature type="transmembrane region" description="Helical" evidence="9">
    <location>
        <begin position="913"/>
        <end position="938"/>
    </location>
</feature>
<feature type="transmembrane region" description="Helical" evidence="9">
    <location>
        <begin position="362"/>
        <end position="385"/>
    </location>
</feature>
<feature type="transmembrane region" description="Helical" evidence="9">
    <location>
        <begin position="28"/>
        <end position="50"/>
    </location>
</feature>
<feature type="transmembrane region" description="Helical" evidence="9">
    <location>
        <begin position="596"/>
        <end position="618"/>
    </location>
</feature>
<dbReference type="GO" id="GO:0030659">
    <property type="term" value="C:cytoplasmic vesicle membrane"/>
    <property type="evidence" value="ECO:0007669"/>
    <property type="project" value="TreeGrafter"/>
</dbReference>
<feature type="transmembrane region" description="Helical" evidence="9">
    <location>
        <begin position="1060"/>
        <end position="1079"/>
    </location>
</feature>
<feature type="transmembrane region" description="Helical" evidence="9">
    <location>
        <begin position="333"/>
        <end position="355"/>
    </location>
</feature>
<evidence type="ECO:0000256" key="1">
    <source>
        <dbReference type="ARBA" id="ARBA00004651"/>
    </source>
</evidence>